<feature type="domain" description="DHHA1" evidence="3">
    <location>
        <begin position="169"/>
        <end position="258"/>
    </location>
</feature>
<evidence type="ECO:0000313" key="5">
    <source>
        <dbReference type="EMBL" id="PJE60081.1"/>
    </source>
</evidence>
<protein>
    <recommendedName>
        <fullName evidence="7">Single-stranded-DNA-specific exonuclease RecJ</fullName>
    </recommendedName>
</protein>
<dbReference type="InterPro" id="IPR003156">
    <property type="entry name" value="DHHA1_dom"/>
</dbReference>
<dbReference type="GO" id="GO:0003676">
    <property type="term" value="F:nucleic acid binding"/>
    <property type="evidence" value="ECO:0007669"/>
    <property type="project" value="InterPro"/>
</dbReference>
<evidence type="ECO:0000259" key="3">
    <source>
        <dbReference type="Pfam" id="PF02272"/>
    </source>
</evidence>
<accession>A0A2M8KJJ5</accession>
<dbReference type="GO" id="GO:0016787">
    <property type="term" value="F:hydrolase activity"/>
    <property type="evidence" value="ECO:0007669"/>
    <property type="project" value="UniProtKB-KW"/>
</dbReference>
<dbReference type="Gene3D" id="3.10.310.30">
    <property type="match status" value="1"/>
</dbReference>
<dbReference type="Gene3D" id="3.90.1640.30">
    <property type="match status" value="1"/>
</dbReference>
<feature type="non-terminal residue" evidence="5">
    <location>
        <position position="1"/>
    </location>
</feature>
<feature type="coiled-coil region" evidence="2">
    <location>
        <begin position="122"/>
        <end position="153"/>
    </location>
</feature>
<dbReference type="InterPro" id="IPR051673">
    <property type="entry name" value="SSDNA_exonuclease_RecJ"/>
</dbReference>
<dbReference type="Proteomes" id="UP000231086">
    <property type="component" value="Unassembled WGS sequence"/>
</dbReference>
<feature type="domain" description="RecJ OB" evidence="4">
    <location>
        <begin position="271"/>
        <end position="380"/>
    </location>
</feature>
<reference evidence="6" key="1">
    <citation type="submission" date="2017-09" db="EMBL/GenBank/DDBJ databases">
        <title>Depth-based differentiation of microbial function through sediment-hosted aquifers and enrichment of novel symbionts in the deep terrestrial subsurface.</title>
        <authorList>
            <person name="Probst A.J."/>
            <person name="Ladd B."/>
            <person name="Jarett J.K."/>
            <person name="Geller-Mcgrath D.E."/>
            <person name="Sieber C.M.K."/>
            <person name="Emerson J.B."/>
            <person name="Anantharaman K."/>
            <person name="Thomas B.C."/>
            <person name="Malmstrom R."/>
            <person name="Stieglmeier M."/>
            <person name="Klingl A."/>
            <person name="Woyke T."/>
            <person name="Ryan C.M."/>
            <person name="Banfield J.F."/>
        </authorList>
    </citation>
    <scope>NUCLEOTIDE SEQUENCE [LARGE SCALE GENOMIC DNA]</scope>
</reference>
<name>A0A2M8KJJ5_9BACT</name>
<dbReference type="EMBL" id="PFEA01000005">
    <property type="protein sequence ID" value="PJE60081.1"/>
    <property type="molecule type" value="Genomic_DNA"/>
</dbReference>
<dbReference type="Pfam" id="PF02272">
    <property type="entry name" value="DHHA1"/>
    <property type="match status" value="1"/>
</dbReference>
<organism evidence="5 6">
    <name type="scientific">Candidatus Portnoybacteria bacterium CG10_big_fil_rev_8_21_14_0_10_44_7</name>
    <dbReference type="NCBI Taxonomy" id="1974816"/>
    <lineage>
        <taxon>Bacteria</taxon>
        <taxon>Candidatus Portnoyibacteriota</taxon>
    </lineage>
</organism>
<dbReference type="Pfam" id="PF17768">
    <property type="entry name" value="RecJ_OB"/>
    <property type="match status" value="1"/>
</dbReference>
<proteinExistence type="predicted"/>
<evidence type="ECO:0008006" key="7">
    <source>
        <dbReference type="Google" id="ProtNLM"/>
    </source>
</evidence>
<dbReference type="InterPro" id="IPR038763">
    <property type="entry name" value="DHH_sf"/>
</dbReference>
<sequence>KELSGAGGAFKLGQALLADLEVPGYLNFLKWQLGLVALATVADCVSLLGENRTLVKYGLLVLAQTRRFGLRELLRVAGIKPVCDVQNLCTNLDSFALGFMLAPRINAAGRMEHANTAYDLLVTESENEARWLAQRLDDKNKERQSETEKLIRQTESGLKNLKKAALIFAGGANYASGILGLVAGRLADRYFKPAFIFGQDGELVKGSARAPEGFNLIAALEKSKALFVEFGGHPRAAGFVLRQENLGRLEEALNKAMRQQAAQLPPPVLCIDVELELADRKKLADVWHFLEKCAPFGQDNEEPVFLSKNLMVKNSRNVGNGEGHLKLDLANQKGDIFPAIGFGLAPRAAEAPIGSQLDVVYKILPDEWNGEKRLSLKLVDFKVI</sequence>
<comment type="caution">
    <text evidence="5">The sequence shown here is derived from an EMBL/GenBank/DDBJ whole genome shotgun (WGS) entry which is preliminary data.</text>
</comment>
<dbReference type="PANTHER" id="PTHR30255:SF2">
    <property type="entry name" value="SINGLE-STRANDED-DNA-SPECIFIC EXONUCLEASE RECJ"/>
    <property type="match status" value="1"/>
</dbReference>
<evidence type="ECO:0000259" key="4">
    <source>
        <dbReference type="Pfam" id="PF17768"/>
    </source>
</evidence>
<evidence type="ECO:0000256" key="2">
    <source>
        <dbReference type="SAM" id="Coils"/>
    </source>
</evidence>
<evidence type="ECO:0000313" key="6">
    <source>
        <dbReference type="Proteomes" id="UP000231086"/>
    </source>
</evidence>
<evidence type="ECO:0000256" key="1">
    <source>
        <dbReference type="ARBA" id="ARBA00022801"/>
    </source>
</evidence>
<dbReference type="SUPFAM" id="SSF64182">
    <property type="entry name" value="DHH phosphoesterases"/>
    <property type="match status" value="1"/>
</dbReference>
<keyword evidence="2" id="KW-0175">Coiled coil</keyword>
<gene>
    <name evidence="5" type="ORF">COU85_00225</name>
</gene>
<dbReference type="PANTHER" id="PTHR30255">
    <property type="entry name" value="SINGLE-STRANDED-DNA-SPECIFIC EXONUCLEASE RECJ"/>
    <property type="match status" value="1"/>
</dbReference>
<dbReference type="AlphaFoldDB" id="A0A2M8KJJ5"/>
<keyword evidence="1" id="KW-0378">Hydrolase</keyword>
<dbReference type="InterPro" id="IPR041122">
    <property type="entry name" value="RecJ_OB"/>
</dbReference>